<evidence type="ECO:0000313" key="2">
    <source>
        <dbReference type="Proteomes" id="UP001596138"/>
    </source>
</evidence>
<evidence type="ECO:0000313" key="1">
    <source>
        <dbReference type="EMBL" id="MFC6239737.1"/>
    </source>
</evidence>
<comment type="caution">
    <text evidence="1">The sequence shown here is derived from an EMBL/GenBank/DDBJ whole genome shotgun (WGS) entry which is preliminary data.</text>
</comment>
<reference evidence="2" key="1">
    <citation type="journal article" date="2019" name="Int. J. Syst. Evol. Microbiol.">
        <title>The Global Catalogue of Microorganisms (GCM) 10K type strain sequencing project: providing services to taxonomists for standard genome sequencing and annotation.</title>
        <authorList>
            <consortium name="The Broad Institute Genomics Platform"/>
            <consortium name="The Broad Institute Genome Sequencing Center for Infectious Disease"/>
            <person name="Wu L."/>
            <person name="Ma J."/>
        </authorList>
    </citation>
    <scope>NUCLEOTIDE SEQUENCE [LARGE SCALE GENOMIC DNA]</scope>
    <source>
        <strain evidence="2">CGMCC 4.7317</strain>
    </source>
</reference>
<accession>A0ABW1T744</accession>
<dbReference type="Proteomes" id="UP001596138">
    <property type="component" value="Unassembled WGS sequence"/>
</dbReference>
<organism evidence="1 2">
    <name type="scientific">Longivirga aurantiaca</name>
    <dbReference type="NCBI Taxonomy" id="1837743"/>
    <lineage>
        <taxon>Bacteria</taxon>
        <taxon>Bacillati</taxon>
        <taxon>Actinomycetota</taxon>
        <taxon>Actinomycetes</taxon>
        <taxon>Sporichthyales</taxon>
        <taxon>Sporichthyaceae</taxon>
        <taxon>Longivirga</taxon>
    </lineage>
</organism>
<dbReference type="RefSeq" id="WP_386769048.1">
    <property type="nucleotide sequence ID" value="NZ_JBHSTI010000069.1"/>
</dbReference>
<sequence length="104" mass="11080">TAGYDAISMTSTHLQVQDSAQQAAAIGYDTLVQKKSQKAAYAAVLRFADEVGYDVVPGSFRVSKDRTVTVTFRGEARTIASSHLPRVKDYVVATGTGTAGDPIR</sequence>
<feature type="non-terminal residue" evidence="1">
    <location>
        <position position="1"/>
    </location>
</feature>
<gene>
    <name evidence="1" type="ORF">ACFQGU_17840</name>
</gene>
<keyword evidence="2" id="KW-1185">Reference proteome</keyword>
<proteinExistence type="predicted"/>
<dbReference type="EMBL" id="JBHSTI010000069">
    <property type="protein sequence ID" value="MFC6239737.1"/>
    <property type="molecule type" value="Genomic_DNA"/>
</dbReference>
<name>A0ABW1T744_9ACTN</name>
<protein>
    <submittedName>
        <fullName evidence="1">Uncharacterized protein</fullName>
    </submittedName>
</protein>